<keyword evidence="12" id="KW-1185">Reference proteome</keyword>
<dbReference type="Ensembl" id="ENSLACT00000003532.1">
    <property type="protein sequence ID" value="ENSLACP00000003501.1"/>
    <property type="gene ID" value="ENSLACG00000003122.1"/>
</dbReference>
<evidence type="ECO:0000256" key="10">
    <source>
        <dbReference type="SAM" id="Phobius"/>
    </source>
</evidence>
<evidence type="ECO:0000256" key="8">
    <source>
        <dbReference type="ARBA" id="ARBA00023136"/>
    </source>
</evidence>
<evidence type="ECO:0000256" key="7">
    <source>
        <dbReference type="ARBA" id="ARBA00023128"/>
    </source>
</evidence>
<comment type="subcellular location">
    <subcellularLocation>
        <location evidence="1">Membrane</location>
        <topology evidence="1">Single-pass membrane protein</topology>
    </subcellularLocation>
    <subcellularLocation>
        <location evidence="2">Mitochondrion membrane</location>
    </subcellularLocation>
</comment>
<dbReference type="Pfam" id="PF06553">
    <property type="entry name" value="BNIP3"/>
    <property type="match status" value="1"/>
</dbReference>
<evidence type="ECO:0000256" key="4">
    <source>
        <dbReference type="ARBA" id="ARBA00022692"/>
    </source>
</evidence>
<name>H3A1I0_LATCH</name>
<dbReference type="GO" id="GO:0051607">
    <property type="term" value="P:defense response to virus"/>
    <property type="evidence" value="ECO:0007669"/>
    <property type="project" value="TreeGrafter"/>
</dbReference>
<keyword evidence="4 10" id="KW-0812">Transmembrane</keyword>
<dbReference type="Proteomes" id="UP000008672">
    <property type="component" value="Unassembled WGS sequence"/>
</dbReference>
<dbReference type="GO" id="GO:0005783">
    <property type="term" value="C:endoplasmic reticulum"/>
    <property type="evidence" value="ECO:0007669"/>
    <property type="project" value="TreeGrafter"/>
</dbReference>
<organism evidence="11 12">
    <name type="scientific">Latimeria chalumnae</name>
    <name type="common">Coelacanth</name>
    <dbReference type="NCBI Taxonomy" id="7897"/>
    <lineage>
        <taxon>Eukaryota</taxon>
        <taxon>Metazoa</taxon>
        <taxon>Chordata</taxon>
        <taxon>Craniata</taxon>
        <taxon>Vertebrata</taxon>
        <taxon>Euteleostomi</taxon>
        <taxon>Coelacanthiformes</taxon>
        <taxon>Coelacanthidae</taxon>
        <taxon>Latimeria</taxon>
    </lineage>
</organism>
<dbReference type="PANTHER" id="PTHR15186">
    <property type="entry name" value="RE48077P"/>
    <property type="match status" value="1"/>
</dbReference>
<dbReference type="InParanoid" id="H3A1I0"/>
<dbReference type="GO" id="GO:0005635">
    <property type="term" value="C:nuclear envelope"/>
    <property type="evidence" value="ECO:0007669"/>
    <property type="project" value="TreeGrafter"/>
</dbReference>
<feature type="transmembrane region" description="Helical" evidence="10">
    <location>
        <begin position="77"/>
        <end position="104"/>
    </location>
</feature>
<dbReference type="STRING" id="7897.ENSLACP00000003501"/>
<dbReference type="GO" id="GO:0005741">
    <property type="term" value="C:mitochondrial outer membrane"/>
    <property type="evidence" value="ECO:0007669"/>
    <property type="project" value="TreeGrafter"/>
</dbReference>
<dbReference type="Bgee" id="ENSLACG00000003122">
    <property type="expression patterns" value="Expressed in muscle tissue and 6 other cell types or tissues"/>
</dbReference>
<dbReference type="GO" id="GO:0042802">
    <property type="term" value="F:identical protein binding"/>
    <property type="evidence" value="ECO:0007669"/>
    <property type="project" value="UniProtKB-ARBA"/>
</dbReference>
<evidence type="ECO:0000256" key="1">
    <source>
        <dbReference type="ARBA" id="ARBA00004167"/>
    </source>
</evidence>
<dbReference type="HOGENOM" id="CLU_2096061_0_0_1"/>
<dbReference type="AlphaFoldDB" id="H3A1I0"/>
<keyword evidence="5" id="KW-0053">Apoptosis</keyword>
<gene>
    <name evidence="11" type="primary">LOC102354722</name>
</gene>
<dbReference type="GO" id="GO:0043065">
    <property type="term" value="P:positive regulation of apoptotic process"/>
    <property type="evidence" value="ECO:0007669"/>
    <property type="project" value="InterPro"/>
</dbReference>
<evidence type="ECO:0000313" key="12">
    <source>
        <dbReference type="Proteomes" id="UP000008672"/>
    </source>
</evidence>
<dbReference type="PANTHER" id="PTHR15186:SF9">
    <property type="entry name" value="BCL-2_ADENOVIRUS E1B 19KD INTERACTION PROTEIN XR"/>
    <property type="match status" value="1"/>
</dbReference>
<comment type="similarity">
    <text evidence="3">Belongs to the NIP3 family.</text>
</comment>
<keyword evidence="7" id="KW-0496">Mitochondrion</keyword>
<evidence type="ECO:0000256" key="2">
    <source>
        <dbReference type="ARBA" id="ARBA00004325"/>
    </source>
</evidence>
<dbReference type="Gene3D" id="6.10.250.1020">
    <property type="match status" value="1"/>
</dbReference>
<sequence>MEMENRSTADSSSTQSEEDQRETHEEEEGLLRKNEQWLWDWASRPEHLPPKEFVFRHPKQSTALSIRKSSMMKRGGFFSSEILVVVLPSLLLTHLLTLGLGIYIGKRLATSSTSNI</sequence>
<evidence type="ECO:0000256" key="9">
    <source>
        <dbReference type="SAM" id="MobiDB-lite"/>
    </source>
</evidence>
<dbReference type="GO" id="GO:0097345">
    <property type="term" value="P:mitochondrial outer membrane permeabilization"/>
    <property type="evidence" value="ECO:0007669"/>
    <property type="project" value="TreeGrafter"/>
</dbReference>
<evidence type="ECO:0000256" key="6">
    <source>
        <dbReference type="ARBA" id="ARBA00022989"/>
    </source>
</evidence>
<reference evidence="12" key="1">
    <citation type="submission" date="2011-08" db="EMBL/GenBank/DDBJ databases">
        <title>The draft genome of Latimeria chalumnae.</title>
        <authorList>
            <person name="Di Palma F."/>
            <person name="Alfoldi J."/>
            <person name="Johnson J."/>
            <person name="Berlin A."/>
            <person name="Gnerre S."/>
            <person name="Jaffe D."/>
            <person name="MacCallum I."/>
            <person name="Young S."/>
            <person name="Walker B.J."/>
            <person name="Lander E."/>
            <person name="Lindblad-Toh K."/>
        </authorList>
    </citation>
    <scope>NUCLEOTIDE SEQUENCE [LARGE SCALE GENOMIC DNA]</scope>
    <source>
        <strain evidence="12">Wild caught</strain>
    </source>
</reference>
<reference evidence="11" key="2">
    <citation type="submission" date="2025-08" db="UniProtKB">
        <authorList>
            <consortium name="Ensembl"/>
        </authorList>
    </citation>
    <scope>IDENTIFICATION</scope>
</reference>
<reference evidence="11" key="3">
    <citation type="submission" date="2025-09" db="UniProtKB">
        <authorList>
            <consortium name="Ensembl"/>
        </authorList>
    </citation>
    <scope>IDENTIFICATION</scope>
</reference>
<dbReference type="GeneTree" id="ENSGT00390000013415"/>
<evidence type="ECO:0000256" key="3">
    <source>
        <dbReference type="ARBA" id="ARBA00007710"/>
    </source>
</evidence>
<accession>H3A1I0</accession>
<evidence type="ECO:0000256" key="5">
    <source>
        <dbReference type="ARBA" id="ARBA00022703"/>
    </source>
</evidence>
<evidence type="ECO:0008006" key="13">
    <source>
        <dbReference type="Google" id="ProtNLM"/>
    </source>
</evidence>
<keyword evidence="8 10" id="KW-0472">Membrane</keyword>
<protein>
    <recommendedName>
        <fullName evidence="13">BCL2 interacting protein 3 like</fullName>
    </recommendedName>
</protein>
<dbReference type="eggNOG" id="ENOG502QQ4B">
    <property type="taxonomic scope" value="Eukaryota"/>
</dbReference>
<dbReference type="InterPro" id="IPR010548">
    <property type="entry name" value="BNIP3"/>
</dbReference>
<dbReference type="OMA" id="MEMENRS"/>
<evidence type="ECO:0000313" key="11">
    <source>
        <dbReference type="Ensembl" id="ENSLACP00000003501.1"/>
    </source>
</evidence>
<dbReference type="EMBL" id="AFYH01159843">
    <property type="status" value="NOT_ANNOTATED_CDS"/>
    <property type="molecule type" value="Genomic_DNA"/>
</dbReference>
<keyword evidence="6 10" id="KW-1133">Transmembrane helix</keyword>
<proteinExistence type="inferred from homology"/>
<feature type="region of interest" description="Disordered" evidence="9">
    <location>
        <begin position="1"/>
        <end position="29"/>
    </location>
</feature>